<evidence type="ECO:0000313" key="3">
    <source>
        <dbReference type="Proteomes" id="UP001153618"/>
    </source>
</evidence>
<gene>
    <name evidence="2" type="ORF">POLS_LOCUS1404</name>
</gene>
<organism evidence="2 3">
    <name type="scientific">Penicillium olsonii</name>
    <dbReference type="NCBI Taxonomy" id="99116"/>
    <lineage>
        <taxon>Eukaryota</taxon>
        <taxon>Fungi</taxon>
        <taxon>Dikarya</taxon>
        <taxon>Ascomycota</taxon>
        <taxon>Pezizomycotina</taxon>
        <taxon>Eurotiomycetes</taxon>
        <taxon>Eurotiomycetidae</taxon>
        <taxon>Eurotiales</taxon>
        <taxon>Aspergillaceae</taxon>
        <taxon>Penicillium</taxon>
    </lineage>
</organism>
<feature type="compositionally biased region" description="Basic and acidic residues" evidence="1">
    <location>
        <begin position="302"/>
        <end position="312"/>
    </location>
</feature>
<feature type="region of interest" description="Disordered" evidence="1">
    <location>
        <begin position="288"/>
        <end position="318"/>
    </location>
</feature>
<keyword evidence="3" id="KW-1185">Reference proteome</keyword>
<evidence type="ECO:0000313" key="2">
    <source>
        <dbReference type="EMBL" id="CAG7984637.1"/>
    </source>
</evidence>
<reference evidence="2" key="1">
    <citation type="submission" date="2021-07" db="EMBL/GenBank/DDBJ databases">
        <authorList>
            <person name="Branca A.L. A."/>
        </authorList>
    </citation>
    <scope>NUCLEOTIDE SEQUENCE</scope>
</reference>
<accession>A0A9W4HEA3</accession>
<dbReference type="EMBL" id="CAJVOS010000010">
    <property type="protein sequence ID" value="CAG7984637.1"/>
    <property type="molecule type" value="Genomic_DNA"/>
</dbReference>
<evidence type="ECO:0000256" key="1">
    <source>
        <dbReference type="SAM" id="MobiDB-lite"/>
    </source>
</evidence>
<dbReference type="OrthoDB" id="4187154at2759"/>
<sequence>MANPPEISPPRETPTATLASVDISLEYCLYEKDIPQHSHSLVSGLVFNQRGSLSVSPFNLELELQGMAQPRLPGTDCDFVWLEETLHEALPHHTEPRIHHTPTVEPPTSHGALQRLFEIGMERLMTSKRPRDSEIFILEGASLASLAEIAPVVFKPGYREAINQRGVAMPIINKAISIMLQGSQSISLHTKLTHFISESSDYPIMRPHGVDFQAINLKTAIHSKLWDIAQQNTSKLKTPTRSSFLLPTNLNRMTHITEDDIPPMLMSQGFDDMLPGTFIDRQVNSVEGEEKTPASFLGEPHSQGESEDHLLDNDSETSFTDICDSTQSSLDTLFSAAASSQTVLSDDDNMLLSDYRDPSCEEAYVTYSYPLGNMQTGDEDLIMMD</sequence>
<proteinExistence type="predicted"/>
<name>A0A9W4HEA3_PENOL</name>
<dbReference type="Proteomes" id="UP001153618">
    <property type="component" value="Unassembled WGS sequence"/>
</dbReference>
<comment type="caution">
    <text evidence="2">The sequence shown here is derived from an EMBL/GenBank/DDBJ whole genome shotgun (WGS) entry which is preliminary data.</text>
</comment>
<dbReference type="AlphaFoldDB" id="A0A9W4HEA3"/>
<protein>
    <submittedName>
        <fullName evidence="2">Uncharacterized protein</fullName>
    </submittedName>
</protein>